<organism evidence="1 2">
    <name type="scientific">Microbacterium candidum</name>
    <dbReference type="NCBI Taxonomy" id="3041922"/>
    <lineage>
        <taxon>Bacteria</taxon>
        <taxon>Bacillati</taxon>
        <taxon>Actinomycetota</taxon>
        <taxon>Actinomycetes</taxon>
        <taxon>Micrococcales</taxon>
        <taxon>Microbacteriaceae</taxon>
        <taxon>Microbacterium</taxon>
    </lineage>
</organism>
<reference evidence="1 2" key="1">
    <citation type="submission" date="2023-06" db="EMBL/GenBank/DDBJ databases">
        <title>Microbacterium sp. nov., isolated from a waste landfill.</title>
        <authorList>
            <person name="Wen W."/>
        </authorList>
    </citation>
    <scope>NUCLEOTIDE SEQUENCE [LARGE SCALE GENOMIC DNA]</scope>
    <source>
        <strain evidence="1 2">ASV49</strain>
    </source>
</reference>
<dbReference type="Proteomes" id="UP001235064">
    <property type="component" value="Unassembled WGS sequence"/>
</dbReference>
<dbReference type="EMBL" id="JASXSZ010000003">
    <property type="protein sequence ID" value="MDL9979592.1"/>
    <property type="molecule type" value="Genomic_DNA"/>
</dbReference>
<proteinExistence type="predicted"/>
<keyword evidence="2" id="KW-1185">Reference proteome</keyword>
<name>A0ABT7MYT9_9MICO</name>
<gene>
    <name evidence="1" type="ORF">QSV35_09620</name>
</gene>
<evidence type="ECO:0000313" key="2">
    <source>
        <dbReference type="Proteomes" id="UP001235064"/>
    </source>
</evidence>
<dbReference type="SUPFAM" id="SSF54593">
    <property type="entry name" value="Glyoxalase/Bleomycin resistance protein/Dihydroxybiphenyl dioxygenase"/>
    <property type="match status" value="1"/>
</dbReference>
<comment type="caution">
    <text evidence="1">The sequence shown here is derived from an EMBL/GenBank/DDBJ whole genome shotgun (WGS) entry which is preliminary data.</text>
</comment>
<sequence>MITVQPIVYTSEPRRWHALAAALGLAARTPLDDMWTEFAGGGVLAIHQAERSRQPDWHALVDDLAATERALADAGILFRRTELDGVGSILHVAGTLTVSVGAGADDHGPLAVMPIWYDTDLDRARTVYRALGLAPRISSDGGGWSDFSADGGGLAALHGGDPRIELSFEYAGDLDALAKRVADAGFPAHIVDEAYNRTLLVDTPEGGKLWINGTIDDLYGYHAAG</sequence>
<evidence type="ECO:0000313" key="1">
    <source>
        <dbReference type="EMBL" id="MDL9979592.1"/>
    </source>
</evidence>
<protein>
    <recommendedName>
        <fullName evidence="3">VOC family protein</fullName>
    </recommendedName>
</protein>
<dbReference type="InterPro" id="IPR029068">
    <property type="entry name" value="Glyas_Bleomycin-R_OHBP_Dase"/>
</dbReference>
<evidence type="ECO:0008006" key="3">
    <source>
        <dbReference type="Google" id="ProtNLM"/>
    </source>
</evidence>
<dbReference type="RefSeq" id="WP_286288527.1">
    <property type="nucleotide sequence ID" value="NZ_JASXSZ010000003.1"/>
</dbReference>
<accession>A0ABT7MYT9</accession>